<dbReference type="OrthoDB" id="1396884at2"/>
<sequence>MKTKKLMLKFIFTLMIMTLASVYSHAQVGIDTDVPMAALDISSTDSGLLVPRIALTDLNTASPVTNPNGASLVDGTMIWNTGTGGVPLTGFYFWQDSKWNLVVSDNQPQVYFGKLLITAAGTIVIEDLPFQPSAIEFTAVNRIQGFNDGGYRSASNNSNDIRMAGGQTMGYAQDYGTGIDQQVISNGANGSSINNIGTYSSDSHCIAAYFVNNNGEPIHDNGSPTGGTDDQGGLISASLVNFTDDGFTLNVDNFLAGSTTNDRTNQIVVIFKAYR</sequence>
<evidence type="ECO:0000256" key="1">
    <source>
        <dbReference type="SAM" id="SignalP"/>
    </source>
</evidence>
<proteinExistence type="predicted"/>
<protein>
    <submittedName>
        <fullName evidence="4">Uncharacterized protein</fullName>
    </submittedName>
</protein>
<evidence type="ECO:0000313" key="3">
    <source>
        <dbReference type="EMBL" id="GAL73591.1"/>
    </source>
</evidence>
<dbReference type="Proteomes" id="UP000029226">
    <property type="component" value="Unassembled WGS sequence"/>
</dbReference>
<evidence type="ECO:0000313" key="4">
    <source>
        <dbReference type="EMBL" id="KEZ92713.1"/>
    </source>
</evidence>
<reference evidence="4 5" key="2">
    <citation type="submission" date="2014-07" db="EMBL/GenBank/DDBJ databases">
        <title>Draft genome sequence of Nonlabens ulvanivorans, an ulvan degrading bacterium.</title>
        <authorList>
            <person name="Kopel M."/>
            <person name="Helbert W."/>
            <person name="Henrissat B."/>
            <person name="Doniger T."/>
            <person name="Banin E."/>
        </authorList>
    </citation>
    <scope>NUCLEOTIDE SEQUENCE [LARGE SCALE GENOMIC DNA]</scope>
    <source>
        <strain evidence="4 5">PLR</strain>
    </source>
</reference>
<dbReference type="Proteomes" id="UP000028531">
    <property type="component" value="Unassembled WGS sequence"/>
</dbReference>
<feature type="signal peptide" evidence="1">
    <location>
        <begin position="1"/>
        <end position="26"/>
    </location>
</feature>
<keyword evidence="1" id="KW-0732">Signal</keyword>
<comment type="caution">
    <text evidence="4">The sequence shown here is derived from an EMBL/GenBank/DDBJ whole genome shotgun (WGS) entry which is preliminary data.</text>
</comment>
<accession>A0A084JUS9</accession>
<dbReference type="EMBL" id="JPJI01000032">
    <property type="protein sequence ID" value="KEZ92713.1"/>
    <property type="molecule type" value="Genomic_DNA"/>
</dbReference>
<evidence type="ECO:0000313" key="2">
    <source>
        <dbReference type="EMBL" id="GAL00034.1"/>
    </source>
</evidence>
<dbReference type="RefSeq" id="WP_036583861.1">
    <property type="nucleotide sequence ID" value="NZ_CP138994.1"/>
</dbReference>
<name>A0A084JUS9_NONUL</name>
<evidence type="ECO:0000313" key="5">
    <source>
        <dbReference type="Proteomes" id="UP000028531"/>
    </source>
</evidence>
<dbReference type="Proteomes" id="UP000029647">
    <property type="component" value="Unassembled WGS sequence"/>
</dbReference>
<feature type="chain" id="PRO_5010405064" evidence="1">
    <location>
        <begin position="27"/>
        <end position="275"/>
    </location>
</feature>
<evidence type="ECO:0000313" key="6">
    <source>
        <dbReference type="Proteomes" id="UP000029226"/>
    </source>
</evidence>
<organism evidence="4 5">
    <name type="scientific">Nonlabens ulvanivorans</name>
    <name type="common">Persicivirga ulvanivorans</name>
    <dbReference type="NCBI Taxonomy" id="906888"/>
    <lineage>
        <taxon>Bacteria</taxon>
        <taxon>Pseudomonadati</taxon>
        <taxon>Bacteroidota</taxon>
        <taxon>Flavobacteriia</taxon>
        <taxon>Flavobacteriales</taxon>
        <taxon>Flavobacteriaceae</taxon>
        <taxon>Nonlabens</taxon>
    </lineage>
</organism>
<dbReference type="AlphaFoldDB" id="A0A084JUS9"/>
<evidence type="ECO:0000313" key="7">
    <source>
        <dbReference type="Proteomes" id="UP000029647"/>
    </source>
</evidence>
<gene>
    <name evidence="4" type="ORF">IL45_11255</name>
    <name evidence="3" type="ORF">JCM19275_2438</name>
    <name evidence="2" type="ORF">JCM19314_288</name>
</gene>
<dbReference type="EMBL" id="BBMM01000004">
    <property type="protein sequence ID" value="GAL00034.1"/>
    <property type="molecule type" value="Genomic_DNA"/>
</dbReference>
<dbReference type="EMBL" id="BBNT01000001">
    <property type="protein sequence ID" value="GAL73591.1"/>
    <property type="molecule type" value="Genomic_DNA"/>
</dbReference>
<reference evidence="6 7" key="1">
    <citation type="journal article" date="2014" name="Genome Announc.">
        <title>Draft Genome Sequences of Marine Flavobacterium Nonlabens Strains NR17, NR24, NR27, NR32, NR33, and Ara13.</title>
        <authorList>
            <person name="Nakanishi M."/>
            <person name="Meirelles P."/>
            <person name="Suzuki R."/>
            <person name="Takatani N."/>
            <person name="Mino S."/>
            <person name="Suda W."/>
            <person name="Oshima K."/>
            <person name="Hattori M."/>
            <person name="Ohkuma M."/>
            <person name="Hosokawa M."/>
            <person name="Miyashita K."/>
            <person name="Thompson F.L."/>
            <person name="Niwa A."/>
            <person name="Sawabe T."/>
            <person name="Sawabe T."/>
        </authorList>
    </citation>
    <scope>NUCLEOTIDE SEQUENCE [LARGE SCALE GENOMIC DNA]</scope>
    <source>
        <strain evidence="3">JCM 19275</strain>
        <strain evidence="2">JCM 19314</strain>
        <strain evidence="7">JCM19275</strain>
        <strain evidence="6">JCM19314</strain>
    </source>
</reference>